<name>A0A8J2U5E0_9GAMM</name>
<keyword evidence="2" id="KW-0285">Flavoprotein</keyword>
<gene>
    <name evidence="6" type="ORF">GCM10011369_21270</name>
</gene>
<dbReference type="Gene3D" id="3.40.50.360">
    <property type="match status" value="1"/>
</dbReference>
<dbReference type="GO" id="GO:0010181">
    <property type="term" value="F:FMN binding"/>
    <property type="evidence" value="ECO:0007669"/>
    <property type="project" value="InterPro"/>
</dbReference>
<dbReference type="GO" id="GO:0005829">
    <property type="term" value="C:cytosol"/>
    <property type="evidence" value="ECO:0007669"/>
    <property type="project" value="TreeGrafter"/>
</dbReference>
<proteinExistence type="predicted"/>
<accession>A0A8J2U5E0</accession>
<dbReference type="EMBL" id="BMDX01000009">
    <property type="protein sequence ID" value="GGA79056.1"/>
    <property type="molecule type" value="Genomic_DNA"/>
</dbReference>
<dbReference type="AlphaFoldDB" id="A0A8J2U5E0"/>
<dbReference type="PROSITE" id="PS50902">
    <property type="entry name" value="FLAVODOXIN_LIKE"/>
    <property type="match status" value="1"/>
</dbReference>
<organism evidence="6 7">
    <name type="scientific">Neiella marina</name>
    <dbReference type="NCBI Taxonomy" id="508461"/>
    <lineage>
        <taxon>Bacteria</taxon>
        <taxon>Pseudomonadati</taxon>
        <taxon>Pseudomonadota</taxon>
        <taxon>Gammaproteobacteria</taxon>
        <taxon>Alteromonadales</taxon>
        <taxon>Echinimonadaceae</taxon>
        <taxon>Neiella</taxon>
    </lineage>
</organism>
<evidence type="ECO:0000313" key="6">
    <source>
        <dbReference type="EMBL" id="GGA79056.1"/>
    </source>
</evidence>
<dbReference type="InterPro" id="IPR029039">
    <property type="entry name" value="Flavoprotein-like_sf"/>
</dbReference>
<dbReference type="GO" id="GO:0050660">
    <property type="term" value="F:flavin adenine dinucleotide binding"/>
    <property type="evidence" value="ECO:0007669"/>
    <property type="project" value="TreeGrafter"/>
</dbReference>
<dbReference type="RefSeq" id="WP_087505795.1">
    <property type="nucleotide sequence ID" value="NZ_BMDX01000009.1"/>
</dbReference>
<dbReference type="Pfam" id="PF00258">
    <property type="entry name" value="Flavodoxin_1"/>
    <property type="match status" value="1"/>
</dbReference>
<dbReference type="PANTHER" id="PTHR19384">
    <property type="entry name" value="NITRIC OXIDE SYNTHASE-RELATED"/>
    <property type="match status" value="1"/>
</dbReference>
<evidence type="ECO:0000259" key="5">
    <source>
        <dbReference type="PROSITE" id="PS50902"/>
    </source>
</evidence>
<keyword evidence="4" id="KW-0813">Transport</keyword>
<reference evidence="7" key="1">
    <citation type="journal article" date="2019" name="Int. J. Syst. Evol. Microbiol.">
        <title>The Global Catalogue of Microorganisms (GCM) 10K type strain sequencing project: providing services to taxonomists for standard genome sequencing and annotation.</title>
        <authorList>
            <consortium name="The Broad Institute Genomics Platform"/>
            <consortium name="The Broad Institute Genome Sequencing Center for Infectious Disease"/>
            <person name="Wu L."/>
            <person name="Ma J."/>
        </authorList>
    </citation>
    <scope>NUCLEOTIDE SEQUENCE [LARGE SCALE GENOMIC DNA]</scope>
    <source>
        <strain evidence="7">CGMCC 1.10130</strain>
    </source>
</reference>
<protein>
    <recommendedName>
        <fullName evidence="5">Flavodoxin-like domain-containing protein</fullName>
    </recommendedName>
</protein>
<dbReference type="InterPro" id="IPR001094">
    <property type="entry name" value="Flavdoxin-like"/>
</dbReference>
<comment type="cofactor">
    <cofactor evidence="1">
        <name>FMN</name>
        <dbReference type="ChEBI" id="CHEBI:58210"/>
    </cofactor>
</comment>
<dbReference type="InterPro" id="IPR008254">
    <property type="entry name" value="Flavodoxin/NO_synth"/>
</dbReference>
<dbReference type="PRINTS" id="PR00369">
    <property type="entry name" value="FLAVODOXIN"/>
</dbReference>
<evidence type="ECO:0000313" key="7">
    <source>
        <dbReference type="Proteomes" id="UP000619743"/>
    </source>
</evidence>
<comment type="caution">
    <text evidence="6">The sequence shown here is derived from an EMBL/GenBank/DDBJ whole genome shotgun (WGS) entry which is preliminary data.</text>
</comment>
<keyword evidence="7" id="KW-1185">Reference proteome</keyword>
<dbReference type="GO" id="GO:0016491">
    <property type="term" value="F:oxidoreductase activity"/>
    <property type="evidence" value="ECO:0007669"/>
    <property type="project" value="TreeGrafter"/>
</dbReference>
<keyword evidence="4" id="KW-0249">Electron transport</keyword>
<dbReference type="OrthoDB" id="359268at2"/>
<evidence type="ECO:0000256" key="2">
    <source>
        <dbReference type="ARBA" id="ARBA00022630"/>
    </source>
</evidence>
<dbReference type="PANTHER" id="PTHR19384:SF128">
    <property type="entry name" value="NADPH OXIDOREDUCTASE A"/>
    <property type="match status" value="1"/>
</dbReference>
<evidence type="ECO:0000256" key="1">
    <source>
        <dbReference type="ARBA" id="ARBA00001917"/>
    </source>
</evidence>
<evidence type="ECO:0000256" key="3">
    <source>
        <dbReference type="ARBA" id="ARBA00022643"/>
    </source>
</evidence>
<dbReference type="SUPFAM" id="SSF52218">
    <property type="entry name" value="Flavoproteins"/>
    <property type="match status" value="1"/>
</dbReference>
<dbReference type="Proteomes" id="UP000619743">
    <property type="component" value="Unassembled WGS sequence"/>
</dbReference>
<feature type="domain" description="Flavodoxin-like" evidence="5">
    <location>
        <begin position="4"/>
        <end position="146"/>
    </location>
</feature>
<keyword evidence="3" id="KW-0288">FMN</keyword>
<sequence>MTKLAIIVGSVYGGAAELANHICDLAKGKSVDANIFEEATLQQVIDFSAEHWLVVTSTTGQGDLPPSIEGFYQDLNDKFPMLTDTKTAVLALGDSSYGETFCGAGTLISDLLNELGSKQLMPVLNVDACEHFEAINGAEEWINDLLIQL</sequence>
<evidence type="ECO:0000256" key="4">
    <source>
        <dbReference type="ARBA" id="ARBA00022982"/>
    </source>
</evidence>